<dbReference type="HOGENOM" id="CLU_028690_0_1_1"/>
<dbReference type="InterPro" id="IPR029069">
    <property type="entry name" value="HotDog_dom_sf"/>
</dbReference>
<comment type="caution">
    <text evidence="2">The sequence shown here is derived from an EMBL/GenBank/DDBJ whole genome shotgun (WGS) entry which is preliminary data.</text>
</comment>
<dbReference type="InterPro" id="IPR052741">
    <property type="entry name" value="Mitochondrial_HTD2"/>
</dbReference>
<dbReference type="SUPFAM" id="SSF54637">
    <property type="entry name" value="Thioesterase/thiol ester dehydrase-isomerase"/>
    <property type="match status" value="1"/>
</dbReference>
<dbReference type="VEuPathDB" id="FungiDB:A1Q1_02605"/>
<dbReference type="EMBL" id="ALBS01000206">
    <property type="protein sequence ID" value="EJT48322.1"/>
    <property type="molecule type" value="Genomic_DNA"/>
</dbReference>
<dbReference type="RefSeq" id="XP_014179341.1">
    <property type="nucleotide sequence ID" value="XM_014323866.1"/>
</dbReference>
<evidence type="ECO:0000313" key="2">
    <source>
        <dbReference type="EMBL" id="EJT48322.1"/>
    </source>
</evidence>
<reference evidence="2 3" key="1">
    <citation type="journal article" date="2012" name="Eukaryot. Cell">
        <title>Draft genome sequence of CBS 2479, the standard type strain of Trichosporon asahii.</title>
        <authorList>
            <person name="Yang R.Y."/>
            <person name="Li H.T."/>
            <person name="Zhu H."/>
            <person name="Zhou G.P."/>
            <person name="Wang M."/>
            <person name="Wang L."/>
        </authorList>
    </citation>
    <scope>NUCLEOTIDE SEQUENCE [LARGE SCALE GENOMIC DNA]</scope>
    <source>
        <strain evidence="3">ATCC 90039 / CBS 2479 / JCM 2466 / KCTC 7840 / NCYC 2677 / UAMH 7654</strain>
    </source>
</reference>
<protein>
    <submittedName>
        <fullName evidence="2">Uncharacterized protein</fullName>
    </submittedName>
</protein>
<evidence type="ECO:0000313" key="3">
    <source>
        <dbReference type="Proteomes" id="UP000002748"/>
    </source>
</evidence>
<dbReference type="Proteomes" id="UP000002748">
    <property type="component" value="Unassembled WGS sequence"/>
</dbReference>
<organism evidence="2 3">
    <name type="scientific">Trichosporon asahii var. asahii (strain ATCC 90039 / CBS 2479 / JCM 2466 / KCTC 7840 / NBRC 103889/ NCYC 2677 / UAMH 7654)</name>
    <name type="common">Yeast</name>
    <dbReference type="NCBI Taxonomy" id="1186058"/>
    <lineage>
        <taxon>Eukaryota</taxon>
        <taxon>Fungi</taxon>
        <taxon>Dikarya</taxon>
        <taxon>Basidiomycota</taxon>
        <taxon>Agaricomycotina</taxon>
        <taxon>Tremellomycetes</taxon>
        <taxon>Trichosporonales</taxon>
        <taxon>Trichosporonaceae</taxon>
        <taxon>Trichosporon</taxon>
    </lineage>
</organism>
<sequence>MLRLARPLTSVSRAARPVPRFATLTARAQSTSAAQEWIKDMTGRPATVSQDDFDTLRASQFKNTIPTPTEAPAQYGVAKGDELPKGMHLIYFSPTDHFDDLAKDGTSTEYNAPEPYIRRMWAGGFMEWNPNSAIKLGDEVEQAVKVARAEEKAGMMFVYQARELAPKGGDWAVREERTHVFFPPKQEEAKGGAKPGGKKKPAAELPKPDLTFSYTPTSPLLFRYSAMTWNGHKIHYDRDWTTQVEGHPDLVVHGPLNATLLVQMADRAARDAGVKLTRFEYRATSPMYVDKPISINAKWDGEKGADGKLQLWAEQSGKVGMKATATFTA</sequence>
<evidence type="ECO:0000256" key="1">
    <source>
        <dbReference type="SAM" id="MobiDB-lite"/>
    </source>
</evidence>
<dbReference type="KEGG" id="tasa:A1Q1_02605"/>
<dbReference type="AlphaFoldDB" id="J6EZM2"/>
<dbReference type="OrthoDB" id="3257538at2759"/>
<name>J6EZM2_TRIAS</name>
<gene>
    <name evidence="2" type="ORF">A1Q1_02605</name>
</gene>
<dbReference type="PANTHER" id="PTHR28152">
    <property type="entry name" value="HYDROXYACYL-THIOESTER DEHYDRATASE TYPE 2, MITOCHONDRIAL"/>
    <property type="match status" value="1"/>
</dbReference>
<dbReference type="PANTHER" id="PTHR28152:SF1">
    <property type="entry name" value="HYDROXYACYL-THIOESTER DEHYDRATASE TYPE 2, MITOCHONDRIAL"/>
    <property type="match status" value="1"/>
</dbReference>
<feature type="region of interest" description="Disordered" evidence="1">
    <location>
        <begin position="186"/>
        <end position="208"/>
    </location>
</feature>
<accession>J6EZM2</accession>
<proteinExistence type="predicted"/>
<dbReference type="GO" id="GO:0005739">
    <property type="term" value="C:mitochondrion"/>
    <property type="evidence" value="ECO:0007669"/>
    <property type="project" value="TreeGrafter"/>
</dbReference>
<dbReference type="GeneID" id="25986118"/>
<dbReference type="Gene3D" id="3.10.129.10">
    <property type="entry name" value="Hotdog Thioesterase"/>
    <property type="match status" value="1"/>
</dbReference>
<dbReference type="GO" id="GO:0019171">
    <property type="term" value="F:(3R)-hydroxyacyl-[acyl-carrier-protein] dehydratase activity"/>
    <property type="evidence" value="ECO:0007669"/>
    <property type="project" value="TreeGrafter"/>
</dbReference>